<dbReference type="Gene3D" id="3.40.50.1820">
    <property type="entry name" value="alpha/beta hydrolase"/>
    <property type="match status" value="1"/>
</dbReference>
<feature type="domain" description="AB hydrolase-1" evidence="2">
    <location>
        <begin position="20"/>
        <end position="240"/>
    </location>
</feature>
<dbReference type="Pfam" id="PF12697">
    <property type="entry name" value="Abhydrolase_6"/>
    <property type="match status" value="1"/>
</dbReference>
<dbReference type="Proteomes" id="UP000062255">
    <property type="component" value="Chromosome"/>
</dbReference>
<evidence type="ECO:0000256" key="1">
    <source>
        <dbReference type="ARBA" id="ARBA00022801"/>
    </source>
</evidence>
<dbReference type="PANTHER" id="PTHR10992:SF1083">
    <property type="entry name" value="METHYLESTERASE 1"/>
    <property type="match status" value="1"/>
</dbReference>
<gene>
    <name evidence="3" type="ORF">AFA91_19430</name>
</gene>
<dbReference type="GO" id="GO:0080032">
    <property type="term" value="F:methyl jasmonate esterase activity"/>
    <property type="evidence" value="ECO:0007669"/>
    <property type="project" value="TreeGrafter"/>
</dbReference>
<dbReference type="STRING" id="134601.AFA91_19430"/>
<dbReference type="EMBL" id="CP012150">
    <property type="protein sequence ID" value="AKS33704.1"/>
    <property type="molecule type" value="Genomic_DNA"/>
</dbReference>
<dbReference type="KEGG" id="mgo:AFA91_19430"/>
<organism evidence="3">
    <name type="scientific">Mycolicibacterium goodii</name>
    <name type="common">Mycobacterium goodii</name>
    <dbReference type="NCBI Taxonomy" id="134601"/>
    <lineage>
        <taxon>Bacteria</taxon>
        <taxon>Bacillati</taxon>
        <taxon>Actinomycetota</taxon>
        <taxon>Actinomycetes</taxon>
        <taxon>Mycobacteriales</taxon>
        <taxon>Mycobacteriaceae</taxon>
        <taxon>Mycolicibacterium</taxon>
    </lineage>
</organism>
<dbReference type="RefSeq" id="WP_049746138.1">
    <property type="nucleotide sequence ID" value="NZ_CP012150.1"/>
</dbReference>
<dbReference type="GO" id="GO:0009694">
    <property type="term" value="P:jasmonic acid metabolic process"/>
    <property type="evidence" value="ECO:0007669"/>
    <property type="project" value="TreeGrafter"/>
</dbReference>
<dbReference type="InterPro" id="IPR045889">
    <property type="entry name" value="MES/HNL"/>
</dbReference>
<dbReference type="GO" id="GO:0080030">
    <property type="term" value="F:methyl indole-3-acetate esterase activity"/>
    <property type="evidence" value="ECO:0007669"/>
    <property type="project" value="TreeGrafter"/>
</dbReference>
<dbReference type="AlphaFoldDB" id="A0A0K0X8E4"/>
<sequence>MNELHDASKSVAEARSLPPFVLLHGGRHGGWCWRRVAQRLRAAGHEVYTPTLTGSGERAHLLGPDVGLDTHIRDLVSVFEYEDITDAILVAHSYGGMVASGAMAEIWPRVRHLVYLDGLLPRTGESVLDMIGPVRSAGMTAIAARDGEGWYIPPADASYYGVGDPDDTAWMNRRLTAQPLKTYQDEVGSTERAWNHATTFIQCTSSSLEQHVLDRARQRSVAAPQQFEYRLLGATHDAMVTAAPAVTELLLEVCRRSQP</sequence>
<dbReference type="PANTHER" id="PTHR10992">
    <property type="entry name" value="METHYLESTERASE FAMILY MEMBER"/>
    <property type="match status" value="1"/>
</dbReference>
<dbReference type="PATRIC" id="fig|134601.6.peg.4023"/>
<dbReference type="InterPro" id="IPR000073">
    <property type="entry name" value="AB_hydrolase_1"/>
</dbReference>
<dbReference type="GO" id="GO:0009696">
    <property type="term" value="P:salicylic acid metabolic process"/>
    <property type="evidence" value="ECO:0007669"/>
    <property type="project" value="TreeGrafter"/>
</dbReference>
<dbReference type="GO" id="GO:0080031">
    <property type="term" value="F:methyl salicylate esterase activity"/>
    <property type="evidence" value="ECO:0007669"/>
    <property type="project" value="TreeGrafter"/>
</dbReference>
<evidence type="ECO:0000313" key="3">
    <source>
        <dbReference type="EMBL" id="AKS33704.1"/>
    </source>
</evidence>
<keyword evidence="1" id="KW-0378">Hydrolase</keyword>
<reference evidence="3" key="1">
    <citation type="submission" date="2015-07" db="EMBL/GenBank/DDBJ databases">
        <title>Complete genome sequence of Mycobacterium goodii X7B, a facultative thermophilic biodesulfurizing bacterium.</title>
        <authorList>
            <person name="Yu B."/>
            <person name="Li F."/>
            <person name="Xu P."/>
        </authorList>
    </citation>
    <scope>NUCLEOTIDE SEQUENCE [LARGE SCALE GENOMIC DNA]</scope>
    <source>
        <strain evidence="3">X7B</strain>
    </source>
</reference>
<accession>A0A0K0X8E4</accession>
<dbReference type="OrthoDB" id="9773549at2"/>
<name>A0A0K0X8E4_MYCGD</name>
<evidence type="ECO:0000259" key="2">
    <source>
        <dbReference type="Pfam" id="PF12697"/>
    </source>
</evidence>
<protein>
    <submittedName>
        <fullName evidence="3">Esterase</fullName>
    </submittedName>
</protein>
<dbReference type="SUPFAM" id="SSF53474">
    <property type="entry name" value="alpha/beta-Hydrolases"/>
    <property type="match status" value="1"/>
</dbReference>
<dbReference type="InterPro" id="IPR029058">
    <property type="entry name" value="AB_hydrolase_fold"/>
</dbReference>
<proteinExistence type="predicted"/>